<dbReference type="GO" id="GO:0030658">
    <property type="term" value="C:transport vesicle membrane"/>
    <property type="evidence" value="ECO:0007669"/>
    <property type="project" value="UniProtKB-SubCell"/>
</dbReference>
<dbReference type="AlphaFoldDB" id="A0AAE0LE61"/>
<feature type="compositionally biased region" description="Pro residues" evidence="7">
    <location>
        <begin position="45"/>
        <end position="59"/>
    </location>
</feature>
<feature type="transmembrane region" description="Helical" evidence="6">
    <location>
        <begin position="211"/>
        <end position="238"/>
    </location>
</feature>
<feature type="transmembrane region" description="Helical" evidence="6">
    <location>
        <begin position="180"/>
        <end position="199"/>
    </location>
</feature>
<evidence type="ECO:0000256" key="6">
    <source>
        <dbReference type="RuleBase" id="RU363122"/>
    </source>
</evidence>
<dbReference type="PANTHER" id="PTHR10687">
    <property type="entry name" value="SECRETORY CARRIER-ASSOCIATED MEMBRANE PROTEIN SCAMP"/>
    <property type="match status" value="1"/>
</dbReference>
<dbReference type="PANTHER" id="PTHR10687:SF2">
    <property type="entry name" value="SECRETORY CARRIER-ASSOCIATED MEMBRANE PROTEIN"/>
    <property type="match status" value="1"/>
</dbReference>
<evidence type="ECO:0000256" key="1">
    <source>
        <dbReference type="ARBA" id="ARBA00004003"/>
    </source>
</evidence>
<accession>A0AAE0LE61</accession>
<dbReference type="InterPro" id="IPR007273">
    <property type="entry name" value="SCAMP"/>
</dbReference>
<feature type="transmembrane region" description="Helical" evidence="6">
    <location>
        <begin position="258"/>
        <end position="281"/>
    </location>
</feature>
<evidence type="ECO:0000256" key="2">
    <source>
        <dbReference type="ARBA" id="ARBA00010482"/>
    </source>
</evidence>
<evidence type="ECO:0000313" key="9">
    <source>
        <dbReference type="Proteomes" id="UP001190700"/>
    </source>
</evidence>
<comment type="subcellular location">
    <subcellularLocation>
        <location evidence="6">Cell membrane</location>
        <topology evidence="6">Multi-pass membrane protein</topology>
    </subcellularLocation>
    <subcellularLocation>
        <location evidence="6">Cytoplasmic vesicle</location>
        <location evidence="6">Secretory vesicle membrane</location>
        <topology evidence="6">Multi-pass membrane protein</topology>
    </subcellularLocation>
</comment>
<feature type="region of interest" description="Disordered" evidence="7">
    <location>
        <begin position="1"/>
        <end position="88"/>
    </location>
</feature>
<dbReference type="GO" id="GO:0032588">
    <property type="term" value="C:trans-Golgi network membrane"/>
    <property type="evidence" value="ECO:0007669"/>
    <property type="project" value="TreeGrafter"/>
</dbReference>
<keyword evidence="9" id="KW-1185">Reference proteome</keyword>
<sequence length="311" mass="34194">MSGDNPFDSANPFNSGAYEANPFADAPGGGHSDGAQDSSYQTATAPPPKTSPSPVPAVNPDPVKQGTVPPTRGPQAYGSTSSDGMGLNALEKREKELERRTSELKRREDALTKGGAVARVKNFPKFYPIVYHSIEDDIPDDKQQTVKMCFYCYLGLVLCLFWNWFSATACMFAMGKTIDWLYACIYLLTGVPGAWYLWYKRIYTACRGDAALTFMFYFVTFSVHCAFCIWAAFGPGILGPKYAFTGLISMIAMFDENGIIGFFYLVGFFLWTAEAIFSTWVMKITYALFRGTGAEGELKAEAAKVAASQIV</sequence>
<keyword evidence="6" id="KW-0813">Transport</keyword>
<organism evidence="8 9">
    <name type="scientific">Cymbomonas tetramitiformis</name>
    <dbReference type="NCBI Taxonomy" id="36881"/>
    <lineage>
        <taxon>Eukaryota</taxon>
        <taxon>Viridiplantae</taxon>
        <taxon>Chlorophyta</taxon>
        <taxon>Pyramimonadophyceae</taxon>
        <taxon>Pyramimonadales</taxon>
        <taxon>Pyramimonadaceae</taxon>
        <taxon>Cymbomonas</taxon>
    </lineage>
</organism>
<gene>
    <name evidence="8" type="ORF">CYMTET_10277</name>
</gene>
<evidence type="ECO:0000256" key="5">
    <source>
        <dbReference type="ARBA" id="ARBA00023136"/>
    </source>
</evidence>
<dbReference type="Pfam" id="PF04144">
    <property type="entry name" value="SCAMP"/>
    <property type="match status" value="1"/>
</dbReference>
<comment type="similarity">
    <text evidence="2 6">Belongs to the SCAMP family.</text>
</comment>
<proteinExistence type="inferred from homology"/>
<keyword evidence="5 6" id="KW-0472">Membrane</keyword>
<keyword evidence="4 6" id="KW-1133">Transmembrane helix</keyword>
<evidence type="ECO:0000256" key="4">
    <source>
        <dbReference type="ARBA" id="ARBA00022989"/>
    </source>
</evidence>
<evidence type="ECO:0000313" key="8">
    <source>
        <dbReference type="EMBL" id="KAK3281958.1"/>
    </source>
</evidence>
<dbReference type="EMBL" id="LGRX02003611">
    <property type="protein sequence ID" value="KAK3281958.1"/>
    <property type="molecule type" value="Genomic_DNA"/>
</dbReference>
<dbReference type="GO" id="GO:0015031">
    <property type="term" value="P:protein transport"/>
    <property type="evidence" value="ECO:0007669"/>
    <property type="project" value="InterPro"/>
</dbReference>
<dbReference type="Proteomes" id="UP001190700">
    <property type="component" value="Unassembled WGS sequence"/>
</dbReference>
<comment type="caution">
    <text evidence="8">The sequence shown here is derived from an EMBL/GenBank/DDBJ whole genome shotgun (WGS) entry which is preliminary data.</text>
</comment>
<evidence type="ECO:0000256" key="3">
    <source>
        <dbReference type="ARBA" id="ARBA00022692"/>
    </source>
</evidence>
<comment type="function">
    <text evidence="1 6">Probably involved in membrane trafficking.</text>
</comment>
<keyword evidence="6" id="KW-1003">Cell membrane</keyword>
<dbReference type="GO" id="GO:0055038">
    <property type="term" value="C:recycling endosome membrane"/>
    <property type="evidence" value="ECO:0007669"/>
    <property type="project" value="TreeGrafter"/>
</dbReference>
<name>A0AAE0LE61_9CHLO</name>
<protein>
    <recommendedName>
        <fullName evidence="6">Secretory carrier-associated membrane protein</fullName>
        <shortName evidence="6">Secretory carrier membrane protein</shortName>
    </recommendedName>
</protein>
<evidence type="ECO:0000256" key="7">
    <source>
        <dbReference type="SAM" id="MobiDB-lite"/>
    </source>
</evidence>
<feature type="transmembrane region" description="Helical" evidence="6">
    <location>
        <begin position="150"/>
        <end position="174"/>
    </location>
</feature>
<keyword evidence="3 6" id="KW-0812">Transmembrane</keyword>
<reference evidence="8 9" key="1">
    <citation type="journal article" date="2015" name="Genome Biol. Evol.">
        <title>Comparative Genomics of a Bacterivorous Green Alga Reveals Evolutionary Causalities and Consequences of Phago-Mixotrophic Mode of Nutrition.</title>
        <authorList>
            <person name="Burns J.A."/>
            <person name="Paasch A."/>
            <person name="Narechania A."/>
            <person name="Kim E."/>
        </authorList>
    </citation>
    <scope>NUCLEOTIDE SEQUENCE [LARGE SCALE GENOMIC DNA]</scope>
    <source>
        <strain evidence="8 9">PLY_AMNH</strain>
    </source>
</reference>
<keyword evidence="6" id="KW-0968">Cytoplasmic vesicle</keyword>
<dbReference type="GO" id="GO:0005886">
    <property type="term" value="C:plasma membrane"/>
    <property type="evidence" value="ECO:0007669"/>
    <property type="project" value="UniProtKB-SubCell"/>
</dbReference>